<protein>
    <recommendedName>
        <fullName evidence="4">ribonuclease Z</fullName>
        <ecNumber evidence="4">3.1.26.11</ecNumber>
    </recommendedName>
</protein>
<keyword evidence="6" id="KW-0540">Nuclease</keyword>
<dbReference type="OrthoDB" id="527344at2759"/>
<keyword evidence="8" id="KW-0255">Endonuclease</keyword>
<dbReference type="CDD" id="cd07718">
    <property type="entry name" value="RNaseZ_ELAC1_ELAC2-C-term-like_MBL-fold"/>
    <property type="match status" value="1"/>
</dbReference>
<dbReference type="PANTHER" id="PTHR12553:SF49">
    <property type="entry name" value="ZINC PHOSPHODIESTERASE ELAC PROTEIN 2"/>
    <property type="match status" value="1"/>
</dbReference>
<evidence type="ECO:0000313" key="15">
    <source>
        <dbReference type="Proteomes" id="UP000294933"/>
    </source>
</evidence>
<dbReference type="GO" id="GO:0046872">
    <property type="term" value="F:metal ion binding"/>
    <property type="evidence" value="ECO:0007669"/>
    <property type="project" value="UniProtKB-KW"/>
</dbReference>
<evidence type="ECO:0000313" key="14">
    <source>
        <dbReference type="EMBL" id="TDL24665.1"/>
    </source>
</evidence>
<comment type="catalytic activity">
    <reaction evidence="1">
        <text>Endonucleolytic cleavage of RNA, removing extra 3' nucleotides from tRNA precursor, generating 3' termini of tRNAs. A 3'-hydroxy group is left at the tRNA terminus and a 5'-phosphoryl group is left at the trailer molecule.</text>
        <dbReference type="EC" id="3.1.26.11"/>
    </reaction>
</comment>
<feature type="region of interest" description="Disordered" evidence="11">
    <location>
        <begin position="142"/>
        <end position="184"/>
    </location>
</feature>
<evidence type="ECO:0000259" key="12">
    <source>
        <dbReference type="Pfam" id="PF12706"/>
    </source>
</evidence>
<name>A0A4Y7QB45_9AGAM</name>
<dbReference type="SUPFAM" id="SSF56281">
    <property type="entry name" value="Metallo-hydrolase/oxidoreductase"/>
    <property type="match status" value="2"/>
</dbReference>
<evidence type="ECO:0000256" key="8">
    <source>
        <dbReference type="ARBA" id="ARBA00022759"/>
    </source>
</evidence>
<evidence type="ECO:0000259" key="13">
    <source>
        <dbReference type="Pfam" id="PF13691"/>
    </source>
</evidence>
<dbReference type="STRING" id="50990.A0A4Y7QB45"/>
<sequence>MNWSVNVLSSVSSDTEPTIVVTFDSAKYIFNVGENTTRAFLQSPRGWRKAKSIFLTGICTDRSAGLPGFLMTLADSGLKEMSVIGPEGLLHFLASARLYTYRDNMDVTAVEFPYNNTQPVFKDENIVVSAIAVQPTINHVSPEEVINATPTSGKRKRSNSPMEGSRKQPRPFTEATHASSSQLSTAKAVGKDMMTLFRSASFSATNLGVSEAKEWRKITVQHMFGSSAVNDVERRAKKNASPASCYQRLPAWRSRHPNLDNGTLEAGFAFGRTVSSFIVHAHRPRGKFDAKKASALGLGPGPLRARLAKGEAVEIKVTTENGGEVIRTIQPADCMGIPDKAGTLIIVDCPTPDYIDGLLASPVWSDYQPQDGVESEYTLQAVFHLVGDGVLEDPRYVQWMRSFGDTVHHFVGNKMYCPDRTTFTSHAFHQLHLHHLDAKMFPMPHYNLEPKNKLTSILNLPKNTQPLLANHLISMRPVKAPVIDLLSGERDTFHIALQNSSSPPSVSYLRDQSASAEEDVTIVPLGTSSATPSKYRNVSSTLVQIPRYGNILLDCGEGTWGQLQRHFGTDPMNSTNVFDTLRHLRCIFISHLHADHHIGLSRILAMRQRLHPKPAESLYLAAHYPVHLYLKEYSDLEDLGMYNTGPGGVRPILNNAIHWQRPVSTDTDQFQGRKSDWVSMEQSELAAAELRKQLGLRTFKTVNVAHRVKCFGLVMEHDDGWSVVFSGDTMPSDNLVEAGKGATLLIHEATMADDQADLAKAKAHSTFGEAIDVGKRMNAKNILLTHFSARYPKIPPLQETSLDDPTVVLAWEHSRLPLKSMAKFREHLPAMEQIFSSTASENEQDGTT</sequence>
<evidence type="ECO:0000256" key="5">
    <source>
        <dbReference type="ARBA" id="ARBA00022694"/>
    </source>
</evidence>
<gene>
    <name evidence="14" type="ORF">BD410DRAFT_745395</name>
</gene>
<dbReference type="AlphaFoldDB" id="A0A4Y7QB45"/>
<keyword evidence="5" id="KW-0819">tRNA processing</keyword>
<dbReference type="Pfam" id="PF12706">
    <property type="entry name" value="Lactamase_B_2"/>
    <property type="match status" value="1"/>
</dbReference>
<dbReference type="InterPro" id="IPR047151">
    <property type="entry name" value="RNZ2-like"/>
</dbReference>
<keyword evidence="15" id="KW-1185">Reference proteome</keyword>
<evidence type="ECO:0000256" key="7">
    <source>
        <dbReference type="ARBA" id="ARBA00022723"/>
    </source>
</evidence>
<evidence type="ECO:0000256" key="11">
    <source>
        <dbReference type="SAM" id="MobiDB-lite"/>
    </source>
</evidence>
<feature type="domain" description="tRNase Z endonuclease" evidence="13">
    <location>
        <begin position="7"/>
        <end position="60"/>
    </location>
</feature>
<proteinExistence type="inferred from homology"/>
<dbReference type="InterPro" id="IPR027794">
    <property type="entry name" value="tRNase_Z_dom"/>
</dbReference>
<keyword evidence="9" id="KW-0378">Hydrolase</keyword>
<accession>A0A4Y7QB45</accession>
<evidence type="ECO:0000256" key="2">
    <source>
        <dbReference type="ARBA" id="ARBA00001947"/>
    </source>
</evidence>
<dbReference type="EC" id="3.1.26.11" evidence="4"/>
<dbReference type="InterPro" id="IPR001279">
    <property type="entry name" value="Metallo-B-lactamas"/>
</dbReference>
<dbReference type="VEuPathDB" id="FungiDB:BD410DRAFT_745395"/>
<keyword evidence="7" id="KW-0479">Metal-binding</keyword>
<keyword evidence="10" id="KW-0862">Zinc</keyword>
<dbReference type="GO" id="GO:0005739">
    <property type="term" value="C:mitochondrion"/>
    <property type="evidence" value="ECO:0007669"/>
    <property type="project" value="TreeGrafter"/>
</dbReference>
<dbReference type="GO" id="GO:0042781">
    <property type="term" value="F:3'-tRNA processing endoribonuclease activity"/>
    <property type="evidence" value="ECO:0007669"/>
    <property type="project" value="UniProtKB-EC"/>
</dbReference>
<evidence type="ECO:0000256" key="6">
    <source>
        <dbReference type="ARBA" id="ARBA00022722"/>
    </source>
</evidence>
<evidence type="ECO:0000256" key="4">
    <source>
        <dbReference type="ARBA" id="ARBA00012477"/>
    </source>
</evidence>
<reference evidence="14 15" key="1">
    <citation type="submission" date="2018-06" db="EMBL/GenBank/DDBJ databases">
        <title>A transcriptomic atlas of mushroom development highlights an independent origin of complex multicellularity.</title>
        <authorList>
            <consortium name="DOE Joint Genome Institute"/>
            <person name="Krizsan K."/>
            <person name="Almasi E."/>
            <person name="Merenyi Z."/>
            <person name="Sahu N."/>
            <person name="Viragh M."/>
            <person name="Koszo T."/>
            <person name="Mondo S."/>
            <person name="Kiss B."/>
            <person name="Balint B."/>
            <person name="Kues U."/>
            <person name="Barry K."/>
            <person name="Hegedus J.C."/>
            <person name="Henrissat B."/>
            <person name="Johnson J."/>
            <person name="Lipzen A."/>
            <person name="Ohm R."/>
            <person name="Nagy I."/>
            <person name="Pangilinan J."/>
            <person name="Yan J."/>
            <person name="Xiong Y."/>
            <person name="Grigoriev I.V."/>
            <person name="Hibbett D.S."/>
            <person name="Nagy L.G."/>
        </authorList>
    </citation>
    <scope>NUCLEOTIDE SEQUENCE [LARGE SCALE GENOMIC DNA]</scope>
    <source>
        <strain evidence="14 15">SZMC22713</strain>
    </source>
</reference>
<dbReference type="InterPro" id="IPR036866">
    <property type="entry name" value="RibonucZ/Hydroxyglut_hydro"/>
</dbReference>
<comment type="cofactor">
    <cofactor evidence="2">
        <name>Zn(2+)</name>
        <dbReference type="ChEBI" id="CHEBI:29105"/>
    </cofactor>
</comment>
<feature type="domain" description="Metallo-beta-lactamase" evidence="12">
    <location>
        <begin position="550"/>
        <end position="787"/>
    </location>
</feature>
<evidence type="ECO:0000256" key="10">
    <source>
        <dbReference type="ARBA" id="ARBA00022833"/>
    </source>
</evidence>
<dbReference type="EMBL" id="ML170166">
    <property type="protein sequence ID" value="TDL24665.1"/>
    <property type="molecule type" value="Genomic_DNA"/>
</dbReference>
<dbReference type="GO" id="GO:1990180">
    <property type="term" value="P:mitochondrial tRNA 3'-end processing"/>
    <property type="evidence" value="ECO:0007669"/>
    <property type="project" value="TreeGrafter"/>
</dbReference>
<evidence type="ECO:0000256" key="9">
    <source>
        <dbReference type="ARBA" id="ARBA00022801"/>
    </source>
</evidence>
<dbReference type="Pfam" id="PF13691">
    <property type="entry name" value="Lactamase_B_4"/>
    <property type="match status" value="1"/>
</dbReference>
<comment type="similarity">
    <text evidence="3">Belongs to the RNase Z family.</text>
</comment>
<evidence type="ECO:0000256" key="1">
    <source>
        <dbReference type="ARBA" id="ARBA00000402"/>
    </source>
</evidence>
<organism evidence="14 15">
    <name type="scientific">Rickenella mellea</name>
    <dbReference type="NCBI Taxonomy" id="50990"/>
    <lineage>
        <taxon>Eukaryota</taxon>
        <taxon>Fungi</taxon>
        <taxon>Dikarya</taxon>
        <taxon>Basidiomycota</taxon>
        <taxon>Agaricomycotina</taxon>
        <taxon>Agaricomycetes</taxon>
        <taxon>Hymenochaetales</taxon>
        <taxon>Rickenellaceae</taxon>
        <taxon>Rickenella</taxon>
    </lineage>
</organism>
<dbReference type="PANTHER" id="PTHR12553">
    <property type="entry name" value="ZINC PHOSPHODIESTERASE ELAC PROTEIN 2"/>
    <property type="match status" value="1"/>
</dbReference>
<dbReference type="Proteomes" id="UP000294933">
    <property type="component" value="Unassembled WGS sequence"/>
</dbReference>
<dbReference type="Gene3D" id="3.60.15.10">
    <property type="entry name" value="Ribonuclease Z/Hydroxyacylglutathione hydrolase-like"/>
    <property type="match status" value="2"/>
</dbReference>
<evidence type="ECO:0000256" key="3">
    <source>
        <dbReference type="ARBA" id="ARBA00007823"/>
    </source>
</evidence>